<proteinExistence type="inferred from homology"/>
<dbReference type="InterPro" id="IPR029061">
    <property type="entry name" value="THDP-binding"/>
</dbReference>
<dbReference type="Gene3D" id="3.40.50.970">
    <property type="match status" value="2"/>
</dbReference>
<dbReference type="Gene3D" id="3.40.50.1220">
    <property type="entry name" value="TPP-binding domain"/>
    <property type="match status" value="1"/>
</dbReference>
<dbReference type="InterPro" id="IPR012001">
    <property type="entry name" value="Thiamin_PyroP_enz_TPP-bd_dom"/>
</dbReference>
<evidence type="ECO:0000256" key="4">
    <source>
        <dbReference type="RuleBase" id="RU362132"/>
    </source>
</evidence>
<dbReference type="AlphaFoldDB" id="A0A6L5Z425"/>
<dbReference type="GO" id="GO:0030976">
    <property type="term" value="F:thiamine pyrophosphate binding"/>
    <property type="evidence" value="ECO:0007669"/>
    <property type="project" value="InterPro"/>
</dbReference>
<evidence type="ECO:0008006" key="11">
    <source>
        <dbReference type="Google" id="ProtNLM"/>
    </source>
</evidence>
<dbReference type="GO" id="GO:0050660">
    <property type="term" value="F:flavin adenine dinucleotide binding"/>
    <property type="evidence" value="ECO:0007669"/>
    <property type="project" value="TreeGrafter"/>
</dbReference>
<dbReference type="InterPro" id="IPR045229">
    <property type="entry name" value="TPP_enz"/>
</dbReference>
<sequence length="537" mass="54324">MTEGPADAARAAAPGTEPGVEPGAEPGACRAIARLLSDAGIRRVYTVPGDLIYGLLRALEQAGISICSCRSQATAVFASAADSLACGVPASAVVVSRGPAAKNAVAALSAVRAHGTPILLLTVTEPRTEEARGAFQGGGVDPAGLPGTLCLRVASPEGLTTDAPVAVQSVLAPDFGAAVIEIERGVLDGVVRGAIAAPKGRAAAHTGEPAWLPRTVALLGGARRPVVVVGHAARWSVPVSALAELAARLDAPLCPTGLTGGFGGNDLDVVPQELAHHTLAAADAVLLLGADLDWTLRFGAALAPSARIVQLCRRAGAPGGRRPDLAVPGDIGANLAQLLRHLPARDASDARPAPIVRRRQAQSLTDQVLRAIADAFPANAAFVVDGSSALVFAGRVVLPDKCWARFTPGIEGHLGAGIGHSIGAVRSGRFGQAVAVVGDFSLGLSLADLETLLRYALPVKVLVANNFGIAAAGGQMAGADPRAVRYSAATDHAGIMRAFGGTGYSVGSLEDWRGIAPAVLSGAGPCLVDIIERRDPA</sequence>
<dbReference type="GO" id="GO:0000287">
    <property type="term" value="F:magnesium ion binding"/>
    <property type="evidence" value="ECO:0007669"/>
    <property type="project" value="InterPro"/>
</dbReference>
<dbReference type="GO" id="GO:0005948">
    <property type="term" value="C:acetolactate synthase complex"/>
    <property type="evidence" value="ECO:0007669"/>
    <property type="project" value="TreeGrafter"/>
</dbReference>
<dbReference type="RefSeq" id="WP_154447233.1">
    <property type="nucleotide sequence ID" value="NZ_WIND01000012.1"/>
</dbReference>
<name>A0A6L5Z425_9RHOB</name>
<evidence type="ECO:0000259" key="7">
    <source>
        <dbReference type="Pfam" id="PF02775"/>
    </source>
</evidence>
<accession>A0A6L5Z425</accession>
<feature type="domain" description="Thiamine pyrophosphate enzyme central" evidence="6">
    <location>
        <begin position="215"/>
        <end position="338"/>
    </location>
</feature>
<dbReference type="Pfam" id="PF00205">
    <property type="entry name" value="TPP_enzyme_M"/>
    <property type="match status" value="1"/>
</dbReference>
<comment type="similarity">
    <text evidence="2 4">Belongs to the TPP enzyme family.</text>
</comment>
<evidence type="ECO:0000313" key="9">
    <source>
        <dbReference type="EMBL" id="MSU90744.1"/>
    </source>
</evidence>
<feature type="domain" description="Thiamine pyrophosphate enzyme N-terminal TPP-binding" evidence="8">
    <location>
        <begin position="30"/>
        <end position="136"/>
    </location>
</feature>
<dbReference type="InterPro" id="IPR012000">
    <property type="entry name" value="Thiamin_PyroP_enz_cen_dom"/>
</dbReference>
<feature type="compositionally biased region" description="Low complexity" evidence="5">
    <location>
        <begin position="1"/>
        <end position="13"/>
    </location>
</feature>
<reference evidence="9 10" key="1">
    <citation type="submission" date="2019-10" db="EMBL/GenBank/DDBJ databases">
        <title>Cognatihalovulum marinum gen. nov. sp. nov., a new member of the family Rhodobacteraceae isolated from deep seawater of the Northwest Indian Ocean.</title>
        <authorList>
            <person name="Ruan C."/>
            <person name="Wang J."/>
            <person name="Zheng X."/>
            <person name="Song L."/>
            <person name="Zhu Y."/>
            <person name="Huang Y."/>
            <person name="Lu Z."/>
            <person name="Du W."/>
            <person name="Huang L."/>
            <person name="Dai X."/>
        </authorList>
    </citation>
    <scope>NUCLEOTIDE SEQUENCE [LARGE SCALE GENOMIC DNA]</scope>
    <source>
        <strain evidence="9 10">2CG4</strain>
    </source>
</reference>
<evidence type="ECO:0000259" key="6">
    <source>
        <dbReference type="Pfam" id="PF00205"/>
    </source>
</evidence>
<comment type="cofactor">
    <cofactor evidence="1">
        <name>thiamine diphosphate</name>
        <dbReference type="ChEBI" id="CHEBI:58937"/>
    </cofactor>
</comment>
<dbReference type="SUPFAM" id="SSF52518">
    <property type="entry name" value="Thiamin diphosphate-binding fold (THDP-binding)"/>
    <property type="match status" value="2"/>
</dbReference>
<dbReference type="Proteomes" id="UP000474957">
    <property type="component" value="Unassembled WGS sequence"/>
</dbReference>
<feature type="domain" description="Thiamine pyrophosphate enzyme TPP-binding" evidence="7">
    <location>
        <begin position="407"/>
        <end position="530"/>
    </location>
</feature>
<dbReference type="Pfam" id="PF02775">
    <property type="entry name" value="TPP_enzyme_C"/>
    <property type="match status" value="1"/>
</dbReference>
<evidence type="ECO:0000313" key="10">
    <source>
        <dbReference type="Proteomes" id="UP000474957"/>
    </source>
</evidence>
<evidence type="ECO:0000256" key="2">
    <source>
        <dbReference type="ARBA" id="ARBA00007812"/>
    </source>
</evidence>
<organism evidence="9 10">
    <name type="scientific">Halovulum marinum</name>
    <dbReference type="NCBI Taxonomy" id="2662447"/>
    <lineage>
        <taxon>Bacteria</taxon>
        <taxon>Pseudomonadati</taxon>
        <taxon>Pseudomonadota</taxon>
        <taxon>Alphaproteobacteria</taxon>
        <taxon>Rhodobacterales</taxon>
        <taxon>Paracoccaceae</taxon>
        <taxon>Halovulum</taxon>
    </lineage>
</organism>
<evidence type="ECO:0000259" key="8">
    <source>
        <dbReference type="Pfam" id="PF02776"/>
    </source>
</evidence>
<dbReference type="EMBL" id="WIND01000012">
    <property type="protein sequence ID" value="MSU90744.1"/>
    <property type="molecule type" value="Genomic_DNA"/>
</dbReference>
<keyword evidence="3 4" id="KW-0786">Thiamine pyrophosphate</keyword>
<keyword evidence="10" id="KW-1185">Reference proteome</keyword>
<dbReference type="CDD" id="cd07035">
    <property type="entry name" value="TPP_PYR_POX_like"/>
    <property type="match status" value="1"/>
</dbReference>
<gene>
    <name evidence="9" type="ORF">GE300_14165</name>
</gene>
<dbReference type="InterPro" id="IPR011766">
    <property type="entry name" value="TPP_enzyme_TPP-bd"/>
</dbReference>
<dbReference type="SUPFAM" id="SSF52467">
    <property type="entry name" value="DHS-like NAD/FAD-binding domain"/>
    <property type="match status" value="1"/>
</dbReference>
<protein>
    <recommendedName>
        <fullName evidence="11">Acetolactate synthase-1/2/3 large subunit</fullName>
    </recommendedName>
</protein>
<dbReference type="GO" id="GO:0009099">
    <property type="term" value="P:L-valine biosynthetic process"/>
    <property type="evidence" value="ECO:0007669"/>
    <property type="project" value="TreeGrafter"/>
</dbReference>
<evidence type="ECO:0000256" key="1">
    <source>
        <dbReference type="ARBA" id="ARBA00001964"/>
    </source>
</evidence>
<evidence type="ECO:0000256" key="5">
    <source>
        <dbReference type="SAM" id="MobiDB-lite"/>
    </source>
</evidence>
<dbReference type="InterPro" id="IPR029035">
    <property type="entry name" value="DHS-like_NAD/FAD-binding_dom"/>
</dbReference>
<comment type="caution">
    <text evidence="9">The sequence shown here is derived from an EMBL/GenBank/DDBJ whole genome shotgun (WGS) entry which is preliminary data.</text>
</comment>
<dbReference type="PANTHER" id="PTHR18968">
    <property type="entry name" value="THIAMINE PYROPHOSPHATE ENZYMES"/>
    <property type="match status" value="1"/>
</dbReference>
<dbReference type="GO" id="GO:0003984">
    <property type="term" value="F:acetolactate synthase activity"/>
    <property type="evidence" value="ECO:0007669"/>
    <property type="project" value="TreeGrafter"/>
</dbReference>
<feature type="region of interest" description="Disordered" evidence="5">
    <location>
        <begin position="1"/>
        <end position="24"/>
    </location>
</feature>
<dbReference type="PANTHER" id="PTHR18968:SF166">
    <property type="entry name" value="2-HYDROXYACYL-COA LYASE 2"/>
    <property type="match status" value="1"/>
</dbReference>
<dbReference type="Pfam" id="PF02776">
    <property type="entry name" value="TPP_enzyme_N"/>
    <property type="match status" value="1"/>
</dbReference>
<dbReference type="GO" id="GO:0009097">
    <property type="term" value="P:isoleucine biosynthetic process"/>
    <property type="evidence" value="ECO:0007669"/>
    <property type="project" value="TreeGrafter"/>
</dbReference>
<evidence type="ECO:0000256" key="3">
    <source>
        <dbReference type="ARBA" id="ARBA00023052"/>
    </source>
</evidence>